<sequence length="132" mass="15293">MNDVERQRIEHICERLIREFAFLNDAHDHDALAELFTEDGSFARPTDPDNAVIGREQIRIFFRDRSRKATCHVMANTVVDVLSEHEAAAQSYVMLYTGHNSDKLLIGEFCDAFRFDGGQWRFQSRRGSLKFP</sequence>
<reference evidence="2" key="1">
    <citation type="submission" date="2018-07" db="EMBL/GenBank/DDBJ databases">
        <title>Complete genome sequence of Sphingomonas bisphenolicum strain AO1, a bisphenol A degradative bacterium isolated from Japanese farm field.</title>
        <authorList>
            <person name="Murakami M."/>
            <person name="Koh M."/>
            <person name="Koba S."/>
            <person name="Matsumura Y."/>
        </authorList>
    </citation>
    <scope>NUCLEOTIDE SEQUENCE</scope>
    <source>
        <strain evidence="2">AO1</strain>
    </source>
</reference>
<dbReference type="SUPFAM" id="SSF54427">
    <property type="entry name" value="NTF2-like"/>
    <property type="match status" value="1"/>
</dbReference>
<name>A0ABM7GA11_9SPHN</name>
<dbReference type="InterPro" id="IPR037401">
    <property type="entry name" value="SnoaL-like"/>
</dbReference>
<proteinExistence type="predicted"/>
<evidence type="ECO:0000259" key="1">
    <source>
        <dbReference type="Pfam" id="PF13577"/>
    </source>
</evidence>
<dbReference type="CDD" id="cd00531">
    <property type="entry name" value="NTF2_like"/>
    <property type="match status" value="1"/>
</dbReference>
<accession>A0ABM7GA11</accession>
<evidence type="ECO:0000313" key="3">
    <source>
        <dbReference type="Proteomes" id="UP001059971"/>
    </source>
</evidence>
<organism evidence="2 3">
    <name type="scientific">Sphingomonas bisphenolicum</name>
    <dbReference type="NCBI Taxonomy" id="296544"/>
    <lineage>
        <taxon>Bacteria</taxon>
        <taxon>Pseudomonadati</taxon>
        <taxon>Pseudomonadota</taxon>
        <taxon>Alphaproteobacteria</taxon>
        <taxon>Sphingomonadales</taxon>
        <taxon>Sphingomonadaceae</taxon>
        <taxon>Sphingomonas</taxon>
    </lineage>
</organism>
<keyword evidence="3" id="KW-1185">Reference proteome</keyword>
<evidence type="ECO:0000313" key="2">
    <source>
        <dbReference type="EMBL" id="BBF72014.1"/>
    </source>
</evidence>
<dbReference type="Gene3D" id="3.10.450.50">
    <property type="match status" value="1"/>
</dbReference>
<dbReference type="Pfam" id="PF13577">
    <property type="entry name" value="SnoaL_4"/>
    <property type="match status" value="1"/>
</dbReference>
<protein>
    <recommendedName>
        <fullName evidence="1">SnoaL-like domain-containing protein</fullName>
    </recommendedName>
</protein>
<feature type="domain" description="SnoaL-like" evidence="1">
    <location>
        <begin position="14"/>
        <end position="126"/>
    </location>
</feature>
<dbReference type="EMBL" id="AP018818">
    <property type="protein sequence ID" value="BBF72014.1"/>
    <property type="molecule type" value="Genomic_DNA"/>
</dbReference>
<gene>
    <name evidence="2" type="ORF">SBA_ch2_5470</name>
</gene>
<dbReference type="InterPro" id="IPR032710">
    <property type="entry name" value="NTF2-like_dom_sf"/>
</dbReference>
<dbReference type="Proteomes" id="UP001059971">
    <property type="component" value="Chromosome 2"/>
</dbReference>
<dbReference type="RefSeq" id="WP_261936912.1">
    <property type="nucleotide sequence ID" value="NZ_AP018818.1"/>
</dbReference>